<keyword evidence="7" id="KW-1185">Reference proteome</keyword>
<dbReference type="Gene3D" id="3.40.50.1980">
    <property type="entry name" value="Nitrogenase molybdenum iron protein domain"/>
    <property type="match status" value="2"/>
</dbReference>
<evidence type="ECO:0000256" key="2">
    <source>
        <dbReference type="ARBA" id="ARBA00015915"/>
    </source>
</evidence>
<dbReference type="GO" id="GO:0006829">
    <property type="term" value="P:zinc ion transport"/>
    <property type="evidence" value="ECO:0007669"/>
    <property type="project" value="UniProtKB-KW"/>
</dbReference>
<keyword evidence="5" id="KW-0862">Zinc</keyword>
<evidence type="ECO:0000256" key="1">
    <source>
        <dbReference type="ARBA" id="ARBA00011028"/>
    </source>
</evidence>
<dbReference type="GO" id="GO:0046872">
    <property type="term" value="F:metal ion binding"/>
    <property type="evidence" value="ECO:0007669"/>
    <property type="project" value="InterPro"/>
</dbReference>
<organism evidence="6 7">
    <name type="scientific">Candidatus Macondimonas diazotrophica</name>
    <dbReference type="NCBI Taxonomy" id="2305248"/>
    <lineage>
        <taxon>Bacteria</taxon>
        <taxon>Pseudomonadati</taxon>
        <taxon>Pseudomonadota</taxon>
        <taxon>Gammaproteobacteria</taxon>
        <taxon>Chromatiales</taxon>
        <taxon>Ectothiorhodospiraceae</taxon>
        <taxon>Candidatus Macondimonas</taxon>
    </lineage>
</organism>
<keyword evidence="5" id="KW-0406">Ion transport</keyword>
<sequence>MNALFPSMRTRLRRLVRLVILLLALFVTPAAGAPLRVAVGVPALQTLVSGVGGERVETLVLHGGGDPHAFEPSARRIAALADAQLYVLAGLPFETSWVPRLRAINPKLDILDLRQIGGTRMTDDSLTTNHRHGGSPDPHVWTDPVRALQLIAAIEDRLITLDPDGTAHYRERSERVSQDLRALDAEIAPVLAPLRGGVLLVFHPGWGYLADRYGLRQIPIEVGGREPSAAQLQRVMDLARQRGARALFLQPGHGDRLARQVARELSIPVIIADPLAADYFGSIRTLVRALQTAPEIP</sequence>
<keyword evidence="3" id="KW-0813">Transport</keyword>
<evidence type="ECO:0000256" key="3">
    <source>
        <dbReference type="ARBA" id="ARBA00022448"/>
    </source>
</evidence>
<dbReference type="Proteomes" id="UP000297890">
    <property type="component" value="Unassembled WGS sequence"/>
</dbReference>
<comment type="similarity">
    <text evidence="1">Belongs to the bacterial solute-binding protein 9 family.</text>
</comment>
<dbReference type="OrthoDB" id="9793396at2"/>
<evidence type="ECO:0000313" key="7">
    <source>
        <dbReference type="Proteomes" id="UP000297890"/>
    </source>
</evidence>
<dbReference type="InterPro" id="IPR050492">
    <property type="entry name" value="Bact_metal-bind_prot9"/>
</dbReference>
<keyword evidence="4" id="KW-0732">Signal</keyword>
<gene>
    <name evidence="6" type="ORF">E4680_03945</name>
</gene>
<protein>
    <recommendedName>
        <fullName evidence="2">High-affinity zinc uptake system protein ZnuA</fullName>
    </recommendedName>
</protein>
<dbReference type="RefSeq" id="WP_135281097.1">
    <property type="nucleotide sequence ID" value="NZ_SRIO01000004.1"/>
</dbReference>
<accession>A0A4Z0FBL9</accession>
<dbReference type="PANTHER" id="PTHR42953:SF3">
    <property type="entry name" value="HIGH-AFFINITY ZINC UPTAKE SYSTEM PROTEIN ZNUA"/>
    <property type="match status" value="1"/>
</dbReference>
<keyword evidence="5" id="KW-0864">Zinc transport</keyword>
<dbReference type="EMBL" id="SRIO01000004">
    <property type="protein sequence ID" value="TFZ83217.1"/>
    <property type="molecule type" value="Genomic_DNA"/>
</dbReference>
<evidence type="ECO:0000256" key="4">
    <source>
        <dbReference type="ARBA" id="ARBA00022729"/>
    </source>
</evidence>
<evidence type="ECO:0000256" key="5">
    <source>
        <dbReference type="ARBA" id="ARBA00022906"/>
    </source>
</evidence>
<dbReference type="InterPro" id="IPR006127">
    <property type="entry name" value="ZnuA-like"/>
</dbReference>
<comment type="caution">
    <text evidence="6">The sequence shown here is derived from an EMBL/GenBank/DDBJ whole genome shotgun (WGS) entry which is preliminary data.</text>
</comment>
<name>A0A4Z0FBL9_9GAMM</name>
<reference evidence="6 7" key="1">
    <citation type="journal article" date="2019" name="ISME J.">
        <title>Candidatus Macondimonas diazotrophica, a novel gammaproteobacterial genus dominating crude-oil-contaminated coastal sediments.</title>
        <authorList>
            <person name="Karthikeyan S."/>
            <person name="Konstantinidis K."/>
        </authorList>
    </citation>
    <scope>NUCLEOTIDE SEQUENCE [LARGE SCALE GENOMIC DNA]</scope>
    <source>
        <strain evidence="6 7">KTK01</strain>
    </source>
</reference>
<evidence type="ECO:0000313" key="6">
    <source>
        <dbReference type="EMBL" id="TFZ83217.1"/>
    </source>
</evidence>
<dbReference type="SUPFAM" id="SSF53807">
    <property type="entry name" value="Helical backbone' metal receptor"/>
    <property type="match status" value="1"/>
</dbReference>
<dbReference type="AlphaFoldDB" id="A0A4Z0FBL9"/>
<proteinExistence type="inferred from homology"/>
<dbReference type="PANTHER" id="PTHR42953">
    <property type="entry name" value="HIGH-AFFINITY ZINC UPTAKE SYSTEM PROTEIN ZNUA-RELATED"/>
    <property type="match status" value="1"/>
</dbReference>
<dbReference type="Pfam" id="PF01297">
    <property type="entry name" value="ZnuA"/>
    <property type="match status" value="1"/>
</dbReference>